<accession>A0AA38U6W7</accession>
<dbReference type="Gene3D" id="3.40.50.300">
    <property type="entry name" value="P-loop containing nucleotide triphosphate hydrolases"/>
    <property type="match status" value="2"/>
</dbReference>
<keyword evidence="2" id="KW-0547">Nucleotide-binding</keyword>
<dbReference type="GO" id="GO:0043138">
    <property type="term" value="F:3'-5' DNA helicase activity"/>
    <property type="evidence" value="ECO:0007669"/>
    <property type="project" value="UniProtKB-EC"/>
</dbReference>
<comment type="catalytic activity">
    <reaction evidence="6">
        <text>Couples ATP hydrolysis with the unwinding of duplex DNA by translocating in the 3'-5' direction.</text>
        <dbReference type="EC" id="5.6.2.4"/>
    </reaction>
</comment>
<evidence type="ECO:0000259" key="8">
    <source>
        <dbReference type="PROSITE" id="PS51192"/>
    </source>
</evidence>
<dbReference type="InterPro" id="IPR011545">
    <property type="entry name" value="DEAD/DEAH_box_helicase_dom"/>
</dbReference>
<comment type="similarity">
    <text evidence="1">Belongs to the helicase family. RecQ subfamily.</text>
</comment>
<dbReference type="GO" id="GO:0005737">
    <property type="term" value="C:cytoplasm"/>
    <property type="evidence" value="ECO:0007669"/>
    <property type="project" value="TreeGrafter"/>
</dbReference>
<dbReference type="SMART" id="SM00487">
    <property type="entry name" value="DEXDc"/>
    <property type="match status" value="1"/>
</dbReference>
<reference evidence="10" key="1">
    <citation type="submission" date="2022-08" db="EMBL/GenBank/DDBJ databases">
        <authorList>
            <consortium name="DOE Joint Genome Institute"/>
            <person name="Min B."/>
            <person name="Riley R."/>
            <person name="Sierra-Patev S."/>
            <person name="Naranjo-Ortiz M."/>
            <person name="Looney B."/>
            <person name="Konkel Z."/>
            <person name="Slot J.C."/>
            <person name="Sakamoto Y."/>
            <person name="Steenwyk J.L."/>
            <person name="Rokas A."/>
            <person name="Carro J."/>
            <person name="Camarero S."/>
            <person name="Ferreira P."/>
            <person name="Molpeceres G."/>
            <person name="Ruiz-Duenas F.J."/>
            <person name="Serrano A."/>
            <person name="Henrissat B."/>
            <person name="Drula E."/>
            <person name="Hughes K.W."/>
            <person name="Mata J.L."/>
            <person name="Ishikawa N.K."/>
            <person name="Vargas-Isla R."/>
            <person name="Ushijima S."/>
            <person name="Smith C.A."/>
            <person name="Ahrendt S."/>
            <person name="Andreopoulos W."/>
            <person name="He G."/>
            <person name="Labutti K."/>
            <person name="Lipzen A."/>
            <person name="Ng V."/>
            <person name="Sandor L."/>
            <person name="Barry K."/>
            <person name="Martinez A.T."/>
            <person name="Xiao Y."/>
            <person name="Gibbons J.G."/>
            <person name="Terashima K."/>
            <person name="Hibbett D.S."/>
            <person name="Grigoriev I.V."/>
        </authorList>
    </citation>
    <scope>NUCLEOTIDE SEQUENCE</scope>
    <source>
        <strain evidence="10">TFB9207</strain>
    </source>
</reference>
<evidence type="ECO:0000313" key="10">
    <source>
        <dbReference type="EMBL" id="KAJ3833472.1"/>
    </source>
</evidence>
<dbReference type="SUPFAM" id="SSF52540">
    <property type="entry name" value="P-loop containing nucleoside triphosphate hydrolases"/>
    <property type="match status" value="1"/>
</dbReference>
<dbReference type="AlphaFoldDB" id="A0AA38U6W7"/>
<dbReference type="PANTHER" id="PTHR13710">
    <property type="entry name" value="DNA HELICASE RECQ FAMILY MEMBER"/>
    <property type="match status" value="1"/>
</dbReference>
<dbReference type="Pfam" id="PF00270">
    <property type="entry name" value="DEAD"/>
    <property type="match status" value="1"/>
</dbReference>
<organism evidence="10 11">
    <name type="scientific">Lentinula raphanica</name>
    <dbReference type="NCBI Taxonomy" id="153919"/>
    <lineage>
        <taxon>Eukaryota</taxon>
        <taxon>Fungi</taxon>
        <taxon>Dikarya</taxon>
        <taxon>Basidiomycota</taxon>
        <taxon>Agaricomycotina</taxon>
        <taxon>Agaricomycetes</taxon>
        <taxon>Agaricomycetidae</taxon>
        <taxon>Agaricales</taxon>
        <taxon>Marasmiineae</taxon>
        <taxon>Omphalotaceae</taxon>
        <taxon>Lentinula</taxon>
    </lineage>
</organism>
<evidence type="ECO:0000313" key="11">
    <source>
        <dbReference type="Proteomes" id="UP001163846"/>
    </source>
</evidence>
<keyword evidence="5" id="KW-0413">Isomerase</keyword>
<evidence type="ECO:0000256" key="7">
    <source>
        <dbReference type="ARBA" id="ARBA00034808"/>
    </source>
</evidence>
<dbReference type="GO" id="GO:0005524">
    <property type="term" value="F:ATP binding"/>
    <property type="evidence" value="ECO:0007669"/>
    <property type="project" value="UniProtKB-KW"/>
</dbReference>
<dbReference type="SMART" id="SM00490">
    <property type="entry name" value="HELICc"/>
    <property type="match status" value="1"/>
</dbReference>
<dbReference type="InterPro" id="IPR001650">
    <property type="entry name" value="Helicase_C-like"/>
</dbReference>
<dbReference type="GO" id="GO:0000724">
    <property type="term" value="P:double-strand break repair via homologous recombination"/>
    <property type="evidence" value="ECO:0007669"/>
    <property type="project" value="TreeGrafter"/>
</dbReference>
<sequence>MISSFKSDNGRALITHIIQLYAPFRPHDYVLDGIGELLDGKDLVAVTPTGSGKTGYIAYTALVVRELTAHPEKYPEVQNLTKKFPKNPLMLAICPTNYLEYQLEQKMSSIGLNVLIINSDTKDHAKENGLADLWTRVITDLTLSIVLLSPEQLKSEEFARALVNNTFFARLYALAVDEMHLLLTWGRSFRKPFQQIGLVRSRLPDGVVLMGLTATMRGGTALKNICQFLGLKSGEYHLIRRSNQRHNIQLVFREITSPIEGSAFPELQWILRRNRKTVIFCHSISLGNRVHQFLYQCDKTLGGSPLDVLSRIREYNSLSNTYNETTRMLMQSGDCNIIIATSSLAVGVDIDNIEDVVVFGDPEDADQLLQMIGRIRPRYQQADDQSRYEGVVYFNSNARKRAEEALHTSSSMKAAMKSNGSDVGMDEGLAELYLSKCKIDGINKLYDNPQNDEPCGCPSCSMSPPSPRRVPCPCSGCMIKLFIPNIPSKSVQDVHVASAPKKHRGISLAMRSHGMNVLREFRQQIYPDDDFKTHMFPPSIFFTDDEMKKVLDNFGLLKEAGDVTNLLKGFKNRRLMPYGQQLFLRIEALKEEFQKIQADEKRQKESKNDRIQ</sequence>
<evidence type="ECO:0000256" key="4">
    <source>
        <dbReference type="ARBA" id="ARBA00023125"/>
    </source>
</evidence>
<evidence type="ECO:0000256" key="6">
    <source>
        <dbReference type="ARBA" id="ARBA00034617"/>
    </source>
</evidence>
<gene>
    <name evidence="10" type="ORF">F5878DRAFT_590613</name>
</gene>
<keyword evidence="4" id="KW-0238">DNA-binding</keyword>
<comment type="caution">
    <text evidence="10">The sequence shown here is derived from an EMBL/GenBank/DDBJ whole genome shotgun (WGS) entry which is preliminary data.</text>
</comment>
<feature type="domain" description="Helicase C-terminal" evidence="9">
    <location>
        <begin position="266"/>
        <end position="424"/>
    </location>
</feature>
<evidence type="ECO:0000256" key="1">
    <source>
        <dbReference type="ARBA" id="ARBA00005446"/>
    </source>
</evidence>
<evidence type="ECO:0000256" key="5">
    <source>
        <dbReference type="ARBA" id="ARBA00023235"/>
    </source>
</evidence>
<dbReference type="GO" id="GO:0016787">
    <property type="term" value="F:hydrolase activity"/>
    <property type="evidence" value="ECO:0007669"/>
    <property type="project" value="UniProtKB-KW"/>
</dbReference>
<keyword evidence="10" id="KW-0378">Hydrolase</keyword>
<dbReference type="PROSITE" id="PS51194">
    <property type="entry name" value="HELICASE_CTER"/>
    <property type="match status" value="1"/>
</dbReference>
<protein>
    <recommendedName>
        <fullName evidence="7">DNA 3'-5' helicase</fullName>
        <ecNumber evidence="7">5.6.2.4</ecNumber>
    </recommendedName>
</protein>
<evidence type="ECO:0000256" key="2">
    <source>
        <dbReference type="ARBA" id="ARBA00022741"/>
    </source>
</evidence>
<keyword evidence="3" id="KW-0067">ATP-binding</keyword>
<dbReference type="GO" id="GO:0009378">
    <property type="term" value="F:four-way junction helicase activity"/>
    <property type="evidence" value="ECO:0007669"/>
    <property type="project" value="TreeGrafter"/>
</dbReference>
<dbReference type="EC" id="5.6.2.4" evidence="7"/>
<evidence type="ECO:0000259" key="9">
    <source>
        <dbReference type="PROSITE" id="PS51194"/>
    </source>
</evidence>
<dbReference type="PROSITE" id="PS51192">
    <property type="entry name" value="HELICASE_ATP_BIND_1"/>
    <property type="match status" value="1"/>
</dbReference>
<name>A0AA38U6W7_9AGAR</name>
<dbReference type="InterPro" id="IPR014001">
    <property type="entry name" value="Helicase_ATP-bd"/>
</dbReference>
<dbReference type="InterPro" id="IPR027417">
    <property type="entry name" value="P-loop_NTPase"/>
</dbReference>
<proteinExistence type="inferred from homology"/>
<dbReference type="GO" id="GO:0005694">
    <property type="term" value="C:chromosome"/>
    <property type="evidence" value="ECO:0007669"/>
    <property type="project" value="TreeGrafter"/>
</dbReference>
<keyword evidence="11" id="KW-1185">Reference proteome</keyword>
<dbReference type="EMBL" id="MU806689">
    <property type="protein sequence ID" value="KAJ3833472.1"/>
    <property type="molecule type" value="Genomic_DNA"/>
</dbReference>
<dbReference type="PANTHER" id="PTHR13710:SF105">
    <property type="entry name" value="ATP-DEPENDENT DNA HELICASE Q1"/>
    <property type="match status" value="1"/>
</dbReference>
<dbReference type="GO" id="GO:0003677">
    <property type="term" value="F:DNA binding"/>
    <property type="evidence" value="ECO:0007669"/>
    <property type="project" value="UniProtKB-KW"/>
</dbReference>
<feature type="domain" description="Helicase ATP-binding" evidence="8">
    <location>
        <begin position="34"/>
        <end position="234"/>
    </location>
</feature>
<evidence type="ECO:0000256" key="3">
    <source>
        <dbReference type="ARBA" id="ARBA00022840"/>
    </source>
</evidence>
<dbReference type="Pfam" id="PF00271">
    <property type="entry name" value="Helicase_C"/>
    <property type="match status" value="1"/>
</dbReference>
<dbReference type="Proteomes" id="UP001163846">
    <property type="component" value="Unassembled WGS sequence"/>
</dbReference>